<comment type="caution">
    <text evidence="2">The sequence shown here is derived from an EMBL/GenBank/DDBJ whole genome shotgun (WGS) entry which is preliminary data.</text>
</comment>
<sequence length="83" mass="9246">MHTPSDRADHRAVDPNWQLTRGSLATDENGTGGFGDERRVFSASTKNGPPQSDHGRARQQPALNDCPRAPVLELLPWVIPYRR</sequence>
<reference evidence="2 3" key="1">
    <citation type="submission" date="2018-03" db="EMBL/GenBank/DDBJ databases">
        <title>Genomic Encyclopedia of Archaeal and Bacterial Type Strains, Phase II (KMG-II): from individual species to whole genera.</title>
        <authorList>
            <person name="Goeker M."/>
        </authorList>
    </citation>
    <scope>NUCLEOTIDE SEQUENCE [LARGE SCALE GENOMIC DNA]</scope>
    <source>
        <strain evidence="2 3">DSM 44889</strain>
    </source>
</reference>
<proteinExistence type="predicted"/>
<organism evidence="2 3">
    <name type="scientific">Quadrisphaera granulorum</name>
    <dbReference type="NCBI Taxonomy" id="317664"/>
    <lineage>
        <taxon>Bacteria</taxon>
        <taxon>Bacillati</taxon>
        <taxon>Actinomycetota</taxon>
        <taxon>Actinomycetes</taxon>
        <taxon>Kineosporiales</taxon>
        <taxon>Kineosporiaceae</taxon>
        <taxon>Quadrisphaera</taxon>
    </lineage>
</organism>
<feature type="compositionally biased region" description="Polar residues" evidence="1">
    <location>
        <begin position="17"/>
        <end position="29"/>
    </location>
</feature>
<evidence type="ECO:0000256" key="1">
    <source>
        <dbReference type="SAM" id="MobiDB-lite"/>
    </source>
</evidence>
<name>A0A316ASY2_9ACTN</name>
<accession>A0A316ASY2</accession>
<gene>
    <name evidence="2" type="ORF">BXY45_114102</name>
</gene>
<feature type="region of interest" description="Disordered" evidence="1">
    <location>
        <begin position="1"/>
        <end position="64"/>
    </location>
</feature>
<dbReference type="AlphaFoldDB" id="A0A316ASY2"/>
<evidence type="ECO:0000313" key="2">
    <source>
        <dbReference type="EMBL" id="PWJ53207.1"/>
    </source>
</evidence>
<protein>
    <submittedName>
        <fullName evidence="2">Uncharacterized protein</fullName>
    </submittedName>
</protein>
<evidence type="ECO:0000313" key="3">
    <source>
        <dbReference type="Proteomes" id="UP000245469"/>
    </source>
</evidence>
<keyword evidence="3" id="KW-1185">Reference proteome</keyword>
<dbReference type="EMBL" id="QGDQ01000014">
    <property type="protein sequence ID" value="PWJ53207.1"/>
    <property type="molecule type" value="Genomic_DNA"/>
</dbReference>
<feature type="compositionally biased region" description="Basic and acidic residues" evidence="1">
    <location>
        <begin position="1"/>
        <end position="13"/>
    </location>
</feature>
<dbReference type="Proteomes" id="UP000245469">
    <property type="component" value="Unassembled WGS sequence"/>
</dbReference>